<proteinExistence type="predicted"/>
<dbReference type="AlphaFoldDB" id="A0A1V1P8J2"/>
<evidence type="ECO:0000313" key="3">
    <source>
        <dbReference type="Proteomes" id="UP000189670"/>
    </source>
</evidence>
<protein>
    <recommendedName>
        <fullName evidence="1">Serine aminopeptidase S33 domain-containing protein</fullName>
    </recommendedName>
</protein>
<dbReference type="Gene3D" id="3.40.50.1820">
    <property type="entry name" value="alpha/beta hydrolase"/>
    <property type="match status" value="1"/>
</dbReference>
<organism evidence="2 3">
    <name type="scientific">Candidatus Magnetoglobus multicellularis str. Araruama</name>
    <dbReference type="NCBI Taxonomy" id="890399"/>
    <lineage>
        <taxon>Bacteria</taxon>
        <taxon>Pseudomonadati</taxon>
        <taxon>Thermodesulfobacteriota</taxon>
        <taxon>Desulfobacteria</taxon>
        <taxon>Desulfobacterales</taxon>
        <taxon>Desulfobacteraceae</taxon>
        <taxon>Candidatus Magnetoglobus</taxon>
    </lineage>
</organism>
<comment type="caution">
    <text evidence="2">The sequence shown here is derived from an EMBL/GenBank/DDBJ whole genome shotgun (WGS) entry which is preliminary data.</text>
</comment>
<dbReference type="Proteomes" id="UP000189670">
    <property type="component" value="Unassembled WGS sequence"/>
</dbReference>
<dbReference type="PANTHER" id="PTHR12277">
    <property type="entry name" value="ALPHA/BETA HYDROLASE DOMAIN-CONTAINING PROTEIN"/>
    <property type="match status" value="1"/>
</dbReference>
<reference evidence="3" key="1">
    <citation type="submission" date="2012-11" db="EMBL/GenBank/DDBJ databases">
        <authorList>
            <person name="Lucero-Rivera Y.E."/>
            <person name="Tovar-Ramirez D."/>
        </authorList>
    </citation>
    <scope>NUCLEOTIDE SEQUENCE [LARGE SCALE GENOMIC DNA]</scope>
    <source>
        <strain evidence="3">Araruama</strain>
    </source>
</reference>
<dbReference type="PANTHER" id="PTHR12277:SF81">
    <property type="entry name" value="PROTEIN ABHD13"/>
    <property type="match status" value="1"/>
</dbReference>
<feature type="domain" description="Serine aminopeptidase S33" evidence="1">
    <location>
        <begin position="57"/>
        <end position="115"/>
    </location>
</feature>
<dbReference type="InterPro" id="IPR022742">
    <property type="entry name" value="Hydrolase_4"/>
</dbReference>
<dbReference type="InterPro" id="IPR029058">
    <property type="entry name" value="AB_hydrolase_fold"/>
</dbReference>
<accession>A0A1V1P8J2</accession>
<dbReference type="EMBL" id="ATBP01000317">
    <property type="protein sequence ID" value="ETR71118.1"/>
    <property type="molecule type" value="Genomic_DNA"/>
</dbReference>
<dbReference type="Pfam" id="PF12146">
    <property type="entry name" value="Hydrolase_4"/>
    <property type="match status" value="1"/>
</dbReference>
<evidence type="ECO:0000313" key="2">
    <source>
        <dbReference type="EMBL" id="ETR71118.1"/>
    </source>
</evidence>
<sequence length="128" mass="14304">MQDDLSILDQPGVTQSLFHPRSDMGQPSLEALDCSVPVENNVSVNVRFHMHESVAPNILFFHGNGEIVSDYDDLAPAYHQHGINFIAADYRGYGKSTGRPTASSMLKDARLTFQFVLDWLKKMIILVP</sequence>
<evidence type="ECO:0000259" key="1">
    <source>
        <dbReference type="Pfam" id="PF12146"/>
    </source>
</evidence>
<gene>
    <name evidence="2" type="ORF">OMM_08317</name>
</gene>
<name>A0A1V1P8J2_9BACT</name>
<dbReference type="SUPFAM" id="SSF53474">
    <property type="entry name" value="alpha/beta-Hydrolases"/>
    <property type="match status" value="1"/>
</dbReference>